<evidence type="ECO:0000313" key="3">
    <source>
        <dbReference type="Proteomes" id="UP000663823"/>
    </source>
</evidence>
<organism evidence="1 3">
    <name type="scientific">Rotaria sordida</name>
    <dbReference type="NCBI Taxonomy" id="392033"/>
    <lineage>
        <taxon>Eukaryota</taxon>
        <taxon>Metazoa</taxon>
        <taxon>Spiralia</taxon>
        <taxon>Gnathifera</taxon>
        <taxon>Rotifera</taxon>
        <taxon>Eurotatoria</taxon>
        <taxon>Bdelloidea</taxon>
        <taxon>Philodinida</taxon>
        <taxon>Philodinidae</taxon>
        <taxon>Rotaria</taxon>
    </lineage>
</organism>
<evidence type="ECO:0000313" key="2">
    <source>
        <dbReference type="EMBL" id="CAF4026547.1"/>
    </source>
</evidence>
<protein>
    <submittedName>
        <fullName evidence="1">Uncharacterized protein</fullName>
    </submittedName>
</protein>
<accession>A0A819JZJ7</accession>
<dbReference type="AlphaFoldDB" id="A0A819JZJ7"/>
<name>A0A819JZJ7_9BILA</name>
<evidence type="ECO:0000313" key="1">
    <source>
        <dbReference type="EMBL" id="CAF3937609.1"/>
    </source>
</evidence>
<reference evidence="1" key="1">
    <citation type="submission" date="2021-02" db="EMBL/GenBank/DDBJ databases">
        <authorList>
            <person name="Nowell W R."/>
        </authorList>
    </citation>
    <scope>NUCLEOTIDE SEQUENCE</scope>
</reference>
<proteinExistence type="predicted"/>
<dbReference type="Proteomes" id="UP000663823">
    <property type="component" value="Unassembled WGS sequence"/>
</dbReference>
<sequence length="46" mass="5197">KLDNIDVLYSLFGINNERLDILVQDDVFTNTLNLATTLSITDVKLD</sequence>
<dbReference type="Proteomes" id="UP000663874">
    <property type="component" value="Unassembled WGS sequence"/>
</dbReference>
<comment type="caution">
    <text evidence="1">The sequence shown here is derived from an EMBL/GenBank/DDBJ whole genome shotgun (WGS) entry which is preliminary data.</text>
</comment>
<feature type="non-terminal residue" evidence="1">
    <location>
        <position position="1"/>
    </location>
</feature>
<dbReference type="EMBL" id="CAJOBE010007090">
    <property type="protein sequence ID" value="CAF4026547.1"/>
    <property type="molecule type" value="Genomic_DNA"/>
</dbReference>
<dbReference type="EMBL" id="CAJOAX010005166">
    <property type="protein sequence ID" value="CAF3937609.1"/>
    <property type="molecule type" value="Genomic_DNA"/>
</dbReference>
<gene>
    <name evidence="2" type="ORF">FNK824_LOCUS27390</name>
    <name evidence="1" type="ORF">OTI717_LOCUS25688</name>
</gene>